<name>A0ACC2SNC3_9FUNG</name>
<proteinExistence type="predicted"/>
<sequence>MFASICESTIHYNGVYPFPPASAPITLFKPSRAQDLELFYPHHLGLSPGHSRVTVPPSMKEIYTTLPLPNAPPVQDFSKLGFVYITVLELANQIIPHTGSLRPLVTAINNLVRIALIVYMAFQARPTFPVGVQPDSGLGRDKNLILFNSFCPLEICSVT</sequence>
<comment type="caution">
    <text evidence="1">The sequence shown here is derived from an EMBL/GenBank/DDBJ whole genome shotgun (WGS) entry which is preliminary data.</text>
</comment>
<protein>
    <submittedName>
        <fullName evidence="1">Uncharacterized protein</fullName>
    </submittedName>
</protein>
<keyword evidence="2" id="KW-1185">Reference proteome</keyword>
<organism evidence="1 2">
    <name type="scientific">Entomophthora muscae</name>
    <dbReference type="NCBI Taxonomy" id="34485"/>
    <lineage>
        <taxon>Eukaryota</taxon>
        <taxon>Fungi</taxon>
        <taxon>Fungi incertae sedis</taxon>
        <taxon>Zoopagomycota</taxon>
        <taxon>Entomophthoromycotina</taxon>
        <taxon>Entomophthoromycetes</taxon>
        <taxon>Entomophthorales</taxon>
        <taxon>Entomophthoraceae</taxon>
        <taxon>Entomophthora</taxon>
    </lineage>
</organism>
<dbReference type="EMBL" id="QTSX02004621">
    <property type="protein sequence ID" value="KAJ9063843.1"/>
    <property type="molecule type" value="Genomic_DNA"/>
</dbReference>
<gene>
    <name evidence="1" type="ORF">DSO57_1036691</name>
</gene>
<reference evidence="1" key="1">
    <citation type="submission" date="2022-04" db="EMBL/GenBank/DDBJ databases">
        <title>Genome of the entomopathogenic fungus Entomophthora muscae.</title>
        <authorList>
            <person name="Elya C."/>
            <person name="Lovett B.R."/>
            <person name="Lee E."/>
            <person name="Macias A.M."/>
            <person name="Hajek A.E."/>
            <person name="De Bivort B.L."/>
            <person name="Kasson M.T."/>
            <person name="De Fine Licht H.H."/>
            <person name="Stajich J.E."/>
        </authorList>
    </citation>
    <scope>NUCLEOTIDE SEQUENCE</scope>
    <source>
        <strain evidence="1">Berkeley</strain>
    </source>
</reference>
<accession>A0ACC2SNC3</accession>
<evidence type="ECO:0000313" key="2">
    <source>
        <dbReference type="Proteomes" id="UP001165960"/>
    </source>
</evidence>
<evidence type="ECO:0000313" key="1">
    <source>
        <dbReference type="EMBL" id="KAJ9063843.1"/>
    </source>
</evidence>
<dbReference type="Proteomes" id="UP001165960">
    <property type="component" value="Unassembled WGS sequence"/>
</dbReference>